<sequence>MVMKRASKCLILLGFSYLILLISSCLPHVTSLSFDYNFSGPNILAGANLTYFNDSAPAIDRIDLTNSSRSWSTGRVAHGQPVNLWDDSTGRVASFTTNFTFLVKPGGDGMAFFVEPYPSTMPMDATGGFLALFNNRDNKGNAFPPTLGVEFDAFHNEWDPNGTNNHLGINVNDIRSKEYTPLPDGSFNGTMSVSIKYDAKATTLSATLQFIDPPGETAHILSANIDLRAEVGLPQNVSIGFSAAIGDLVEEHRILSWSFNSTLTDVTYPKTKNIRLIAGLVSASIFLLLTVTAWFSYRQYLEKKGIRRQEALDAVPLDQDMDKEFAGNGPRRFSYNELSRATQGFSDKEKLGEGGFGAVYRGLLHEQGLHVAIKRVSKTSNQGRREYIAEVTTIGRLRHRNLVQLIGWCHKAEELLLVYELMQNGSLNDHLYDSKKMLTWQVRYKIIVGMGSALMYLHQEWEQCVVHRDIKPSNVMLDSSFNAKLGDFGLARLVDHSRGGYTTMIAGTKGYMDPESVVTGRASAETDVYSFGVVLLEVACGRRPVVPELQDENRVVLVDWVRDLYRTGTLLDAADARLDGDLDAPEMERTLVVGLWCVHPDYGFRPSIRQAMSVLQFEAPPPDLPPVTMYAPPRGGYGSSYTSSTAGTSSTGGRSLTSDRTTNSRSFATADATSNTGPIASTTSQNASTTEHVRSTHSS</sequence>
<dbReference type="GO" id="GO:0030246">
    <property type="term" value="F:carbohydrate binding"/>
    <property type="evidence" value="ECO:0007669"/>
    <property type="project" value="UniProtKB-KW"/>
</dbReference>
<evidence type="ECO:0000256" key="5">
    <source>
        <dbReference type="ARBA" id="ARBA00022679"/>
    </source>
</evidence>
<organism evidence="21 22">
    <name type="scientific">Lolium multiflorum</name>
    <name type="common">Italian ryegrass</name>
    <name type="synonym">Lolium perenne subsp. multiflorum</name>
    <dbReference type="NCBI Taxonomy" id="4521"/>
    <lineage>
        <taxon>Eukaryota</taxon>
        <taxon>Viridiplantae</taxon>
        <taxon>Streptophyta</taxon>
        <taxon>Embryophyta</taxon>
        <taxon>Tracheophyta</taxon>
        <taxon>Spermatophyta</taxon>
        <taxon>Magnoliopsida</taxon>
        <taxon>Liliopsida</taxon>
        <taxon>Poales</taxon>
        <taxon>Poaceae</taxon>
        <taxon>BOP clade</taxon>
        <taxon>Pooideae</taxon>
        <taxon>Poodae</taxon>
        <taxon>Poeae</taxon>
        <taxon>Poeae Chloroplast Group 2 (Poeae type)</taxon>
        <taxon>Loliodinae</taxon>
        <taxon>Loliinae</taxon>
        <taxon>Lolium</taxon>
    </lineage>
</organism>
<keyword evidence="14" id="KW-0675">Receptor</keyword>
<feature type="chain" id="PRO_5042022006" description="Protein kinase domain-containing protein" evidence="19">
    <location>
        <begin position="32"/>
        <end position="699"/>
    </location>
</feature>
<dbReference type="AlphaFoldDB" id="A0AAD8RR49"/>
<keyword evidence="22" id="KW-1185">Reference proteome</keyword>
<gene>
    <name evidence="21" type="ORF">QYE76_004673</name>
</gene>
<evidence type="ECO:0000256" key="13">
    <source>
        <dbReference type="ARBA" id="ARBA00023136"/>
    </source>
</evidence>
<accession>A0AAD8RR49</accession>
<evidence type="ECO:0000256" key="19">
    <source>
        <dbReference type="SAM" id="SignalP"/>
    </source>
</evidence>
<feature type="domain" description="Protein kinase" evidence="20">
    <location>
        <begin position="345"/>
        <end position="618"/>
    </location>
</feature>
<evidence type="ECO:0000256" key="15">
    <source>
        <dbReference type="ARBA" id="ARBA00023180"/>
    </source>
</evidence>
<keyword evidence="10" id="KW-0418">Kinase</keyword>
<comment type="similarity">
    <text evidence="3">In the C-terminal section; belongs to the protein kinase superfamily. Ser/Thr protein kinase family.</text>
</comment>
<keyword evidence="8" id="KW-0430">Lectin</keyword>
<dbReference type="EMBL" id="JAUUTY010000005">
    <property type="protein sequence ID" value="KAK1630358.1"/>
    <property type="molecule type" value="Genomic_DNA"/>
</dbReference>
<comment type="similarity">
    <text evidence="2">In the N-terminal section; belongs to the leguminous lectin family.</text>
</comment>
<dbReference type="GO" id="GO:0005524">
    <property type="term" value="F:ATP binding"/>
    <property type="evidence" value="ECO:0007669"/>
    <property type="project" value="UniProtKB-UniRule"/>
</dbReference>
<protein>
    <recommendedName>
        <fullName evidence="20">Protein kinase domain-containing protein</fullName>
    </recommendedName>
</protein>
<dbReference type="PANTHER" id="PTHR27007">
    <property type="match status" value="1"/>
</dbReference>
<feature type="compositionally biased region" description="Polar residues" evidence="17">
    <location>
        <begin position="663"/>
        <end position="699"/>
    </location>
</feature>
<dbReference type="SMART" id="SM00220">
    <property type="entry name" value="S_TKc"/>
    <property type="match status" value="1"/>
</dbReference>
<dbReference type="Proteomes" id="UP001231189">
    <property type="component" value="Unassembled WGS sequence"/>
</dbReference>
<evidence type="ECO:0000256" key="17">
    <source>
        <dbReference type="SAM" id="MobiDB-lite"/>
    </source>
</evidence>
<dbReference type="Gene3D" id="3.30.200.20">
    <property type="entry name" value="Phosphorylase Kinase, domain 1"/>
    <property type="match status" value="1"/>
</dbReference>
<keyword evidence="7 19" id="KW-0732">Signal</keyword>
<dbReference type="FunFam" id="3.30.200.20:FF:000168">
    <property type="entry name" value="L-type lectin-domain containing receptor kinase IX.1"/>
    <property type="match status" value="1"/>
</dbReference>
<dbReference type="GO" id="GO:0004672">
    <property type="term" value="F:protein kinase activity"/>
    <property type="evidence" value="ECO:0007669"/>
    <property type="project" value="InterPro"/>
</dbReference>
<evidence type="ECO:0000256" key="7">
    <source>
        <dbReference type="ARBA" id="ARBA00022729"/>
    </source>
</evidence>
<dbReference type="CDD" id="cd14066">
    <property type="entry name" value="STKc_IRAK"/>
    <property type="match status" value="1"/>
</dbReference>
<feature type="signal peptide" evidence="19">
    <location>
        <begin position="1"/>
        <end position="31"/>
    </location>
</feature>
<feature type="transmembrane region" description="Helical" evidence="18">
    <location>
        <begin position="276"/>
        <end position="297"/>
    </location>
</feature>
<evidence type="ECO:0000256" key="6">
    <source>
        <dbReference type="ARBA" id="ARBA00022692"/>
    </source>
</evidence>
<evidence type="ECO:0000313" key="21">
    <source>
        <dbReference type="EMBL" id="KAK1630358.1"/>
    </source>
</evidence>
<evidence type="ECO:0000256" key="12">
    <source>
        <dbReference type="ARBA" id="ARBA00022989"/>
    </source>
</evidence>
<dbReference type="Gene3D" id="2.60.120.200">
    <property type="match status" value="1"/>
</dbReference>
<dbReference type="InterPro" id="IPR001220">
    <property type="entry name" value="Legume_lectin_dom"/>
</dbReference>
<evidence type="ECO:0000313" key="22">
    <source>
        <dbReference type="Proteomes" id="UP001231189"/>
    </source>
</evidence>
<dbReference type="InterPro" id="IPR017441">
    <property type="entry name" value="Protein_kinase_ATP_BS"/>
</dbReference>
<keyword evidence="4" id="KW-1003">Cell membrane</keyword>
<dbReference type="CDD" id="cd06899">
    <property type="entry name" value="lectin_legume_LecRK_Arcelin_ConA"/>
    <property type="match status" value="1"/>
</dbReference>
<comment type="caution">
    <text evidence="21">The sequence shown here is derived from an EMBL/GenBank/DDBJ whole genome shotgun (WGS) entry which is preliminary data.</text>
</comment>
<keyword evidence="11 16" id="KW-0067">ATP-binding</keyword>
<dbReference type="SUPFAM" id="SSF56112">
    <property type="entry name" value="Protein kinase-like (PK-like)"/>
    <property type="match status" value="1"/>
</dbReference>
<dbReference type="PROSITE" id="PS00108">
    <property type="entry name" value="PROTEIN_KINASE_ST"/>
    <property type="match status" value="1"/>
</dbReference>
<evidence type="ECO:0000256" key="9">
    <source>
        <dbReference type="ARBA" id="ARBA00022741"/>
    </source>
</evidence>
<evidence type="ECO:0000256" key="1">
    <source>
        <dbReference type="ARBA" id="ARBA00004251"/>
    </source>
</evidence>
<keyword evidence="9 16" id="KW-0547">Nucleotide-binding</keyword>
<feature type="compositionally biased region" description="Low complexity" evidence="17">
    <location>
        <begin position="639"/>
        <end position="661"/>
    </location>
</feature>
<comment type="subcellular location">
    <subcellularLocation>
        <location evidence="1">Cell membrane</location>
        <topology evidence="1">Single-pass type I membrane protein</topology>
    </subcellularLocation>
</comment>
<evidence type="ECO:0000256" key="11">
    <source>
        <dbReference type="ARBA" id="ARBA00022840"/>
    </source>
</evidence>
<dbReference type="InterPro" id="IPR013320">
    <property type="entry name" value="ConA-like_dom_sf"/>
</dbReference>
<dbReference type="GO" id="GO:0005886">
    <property type="term" value="C:plasma membrane"/>
    <property type="evidence" value="ECO:0007669"/>
    <property type="project" value="UniProtKB-SubCell"/>
</dbReference>
<evidence type="ECO:0000256" key="18">
    <source>
        <dbReference type="SAM" id="Phobius"/>
    </source>
</evidence>
<evidence type="ECO:0000256" key="3">
    <source>
        <dbReference type="ARBA" id="ARBA00010217"/>
    </source>
</evidence>
<dbReference type="InterPro" id="IPR008271">
    <property type="entry name" value="Ser/Thr_kinase_AS"/>
</dbReference>
<proteinExistence type="inferred from homology"/>
<dbReference type="InterPro" id="IPR050528">
    <property type="entry name" value="L-type_Lectin-RKs"/>
</dbReference>
<evidence type="ECO:0000256" key="2">
    <source>
        <dbReference type="ARBA" id="ARBA00008536"/>
    </source>
</evidence>
<evidence type="ECO:0000256" key="4">
    <source>
        <dbReference type="ARBA" id="ARBA00022475"/>
    </source>
</evidence>
<name>A0AAD8RR49_LOLMU</name>
<evidence type="ECO:0000256" key="16">
    <source>
        <dbReference type="PROSITE-ProRule" id="PRU10141"/>
    </source>
</evidence>
<keyword evidence="13 18" id="KW-0472">Membrane</keyword>
<dbReference type="GO" id="GO:0002229">
    <property type="term" value="P:defense response to oomycetes"/>
    <property type="evidence" value="ECO:0007669"/>
    <property type="project" value="UniProtKB-ARBA"/>
</dbReference>
<dbReference type="InterPro" id="IPR000719">
    <property type="entry name" value="Prot_kinase_dom"/>
</dbReference>
<evidence type="ECO:0000256" key="10">
    <source>
        <dbReference type="ARBA" id="ARBA00022777"/>
    </source>
</evidence>
<keyword evidence="5" id="KW-0808">Transferase</keyword>
<reference evidence="21" key="1">
    <citation type="submission" date="2023-07" db="EMBL/GenBank/DDBJ databases">
        <title>A chromosome-level genome assembly of Lolium multiflorum.</title>
        <authorList>
            <person name="Chen Y."/>
            <person name="Copetti D."/>
            <person name="Kolliker R."/>
            <person name="Studer B."/>
        </authorList>
    </citation>
    <scope>NUCLEOTIDE SEQUENCE</scope>
    <source>
        <strain evidence="21">02402/16</strain>
        <tissue evidence="21">Leaf</tissue>
    </source>
</reference>
<evidence type="ECO:0000256" key="8">
    <source>
        <dbReference type="ARBA" id="ARBA00022734"/>
    </source>
</evidence>
<dbReference type="SUPFAM" id="SSF49899">
    <property type="entry name" value="Concanavalin A-like lectins/glucanases"/>
    <property type="match status" value="1"/>
</dbReference>
<evidence type="ECO:0000259" key="20">
    <source>
        <dbReference type="PROSITE" id="PS50011"/>
    </source>
</evidence>
<dbReference type="FunFam" id="1.10.510.10:FF:000240">
    <property type="entry name" value="Lectin-domain containing receptor kinase A4.3"/>
    <property type="match status" value="1"/>
</dbReference>
<feature type="region of interest" description="Disordered" evidence="17">
    <location>
        <begin position="625"/>
        <end position="699"/>
    </location>
</feature>
<dbReference type="PROSITE" id="PS00107">
    <property type="entry name" value="PROTEIN_KINASE_ATP"/>
    <property type="match status" value="1"/>
</dbReference>
<feature type="binding site" evidence="16">
    <location>
        <position position="374"/>
    </location>
    <ligand>
        <name>ATP</name>
        <dbReference type="ChEBI" id="CHEBI:30616"/>
    </ligand>
</feature>
<keyword evidence="12 18" id="KW-1133">Transmembrane helix</keyword>
<keyword evidence="15" id="KW-0325">Glycoprotein</keyword>
<dbReference type="PROSITE" id="PS50011">
    <property type="entry name" value="PROTEIN_KINASE_DOM"/>
    <property type="match status" value="1"/>
</dbReference>
<dbReference type="PROSITE" id="PS51257">
    <property type="entry name" value="PROKAR_LIPOPROTEIN"/>
    <property type="match status" value="1"/>
</dbReference>
<dbReference type="Pfam" id="PF00139">
    <property type="entry name" value="Lectin_legB"/>
    <property type="match status" value="1"/>
</dbReference>
<keyword evidence="6 18" id="KW-0812">Transmembrane</keyword>
<dbReference type="Gene3D" id="1.10.510.10">
    <property type="entry name" value="Transferase(Phosphotransferase) domain 1"/>
    <property type="match status" value="1"/>
</dbReference>
<evidence type="ECO:0000256" key="14">
    <source>
        <dbReference type="ARBA" id="ARBA00023170"/>
    </source>
</evidence>
<dbReference type="Pfam" id="PF00069">
    <property type="entry name" value="Pkinase"/>
    <property type="match status" value="1"/>
</dbReference>
<dbReference type="InterPro" id="IPR011009">
    <property type="entry name" value="Kinase-like_dom_sf"/>
</dbReference>